<evidence type="ECO:0000313" key="1">
    <source>
        <dbReference type="Proteomes" id="UP000887579"/>
    </source>
</evidence>
<dbReference type="WBParaSite" id="ES5_v2.g14715.t1">
    <property type="protein sequence ID" value="ES5_v2.g14715.t1"/>
    <property type="gene ID" value="ES5_v2.g14715"/>
</dbReference>
<evidence type="ECO:0000313" key="2">
    <source>
        <dbReference type="WBParaSite" id="ES5_v2.g14715.t1"/>
    </source>
</evidence>
<name>A0AC34FBU5_9BILA</name>
<protein>
    <submittedName>
        <fullName evidence="2">Pecanex-like protein</fullName>
    </submittedName>
</protein>
<reference evidence="2" key="1">
    <citation type="submission" date="2022-11" db="UniProtKB">
        <authorList>
            <consortium name="WormBaseParasite"/>
        </authorList>
    </citation>
    <scope>IDENTIFICATION</scope>
</reference>
<accession>A0AC34FBU5</accession>
<proteinExistence type="predicted"/>
<sequence>MTIGSHVAEIARQGVWASLTGGWSYEPSNSLFFFDTTDPIIKYTTGKKSGATAGSGEICRSPRSSLSGRGLSASNDYEMIDLGTAARRRQSAPDREDQLQIEEANSELVNVLLNNFKTIHEDDSSSSGSSKRSHHELLDDKGKPINESFILPADSFELLPLSNRRTSEAPNSRHHHQQSFTHSLRKYSEPSFEALNARPRNSNSINNRRRESTSSTSMRRVHSTNDAGHHFQRRSSAYYLRDRHRRNSPLSITQSKPEFPFEKSKSEDRKHQQHPRQLRKDTVVVEDDQQPCCSKSLQPSTKDIEVGNIEKVEEDESSRRSSNVLRKIDKLDQQQNEPTNVEDDPEKQGEDLKGKITKFLEELIDKHPETLDVIESVRQNRLGRSSHGSGGGGSVGGSGVNTFHSSDRTATIPLRSARQRSINPTQPNTINNTFSANLRDGTHVAYDHEDTTEGAIHSFQDEHGTWWTYTFSDHGVGVAHPLGSTRAINELFSERMLEETVPYTTKPHRGGGIRHRRHASAAGVVDEYRASRPSRATHNRRSESLTNDNKGGGGYSAVTYIDSRPENENNIIDLEKINDDNEQSSPGQMVIVEQGIGRRAKRRRRRRPRVHSSSSEEGGNDYISQRPTNVFHPVATASTSNSTQAGDNSAFHRQFITIAHLASRLYPQPPATTGANLNPLHASSSSHNTNPGAGHGPNFFASSQTRNIRGALEAYADVQRRRVLTVGESPNERREYVRLHMENETILTPEGPGRTSSFNTMRIINDLSPLGAGGLRFTPRQSRVKANYYYRLKPFTLGEGLQVKLSRLSVAALFDRNNSIFSCIVDVGLAVMVAILAALLIARGVYIDFTLLIFSFVVAGSQFSLLKSVQPDAASPVHGFNWLVAYSRPIYFCILALTTLLFDIWASKWSNINQKNLGLLQGWTWNPYNLEQPKMFTIISDIRDFFAFAILFLPTAFTIGLLPQITTLCMHIIEQIDMHFFGATASFSLFSATIAFCRSLSAVTFLTIIGYSAFYFDAHSTQNTFFSAFLAAVISMAYILSRWSSNPLFLSILFRDLMPWNLANCFSLASTEDENARPESQATTTEKLTKKPTNSNTLNVSSGGTTAASKQTTSPRSVSNEIEENMVEPPTAATSPKPPTKNIMGGFKNVDPLPEILKNTLAIRVYSDLLFTVLYPLLIASYMTNYAWILPFPLHYLPDPVLAWISVPMSALFSFRISRTAYAQTQLLYIPLTGAFVLSQIGNPIFLPPESRIPLPPGTTSTFLNAPEIYLTPLLILYLFAAIWPKIQELTLKLNFVLAYIAPWQISWGSAFHAFAQPFSLPHSGMILIQAAFSSLISAPLNPFLGSSFFIMSYVRPVKFWEKDYNTKRVDHSNLRLSSQLDRGPMMDDSNLNAIFYEHLTRSLQQSLAGDLLLGRWASTVHPGDCFILASLYLNCLVHIIEVGNGFVTFQVRGLEFRGTYCHQREVEAISEELNDGGGFCCCTVGSAPGLLSINNMFALRWLAWEVTASKYIIDGYSITDNSAVNLLQVHELRRLLVSLYVKCIIYYSLASPSFDKWIINDSVLKALEPIIQQKGYVDSDQMFCAANDEDFDIGVMGISKQNFIELYGSWIQHCLEKRISRNPNEAYLSDTEHSQIVTAFCFALSILGRRTLGAAAYNRHANAAESFLFGLHALFKGDLRVTSSLDEWVCCDPDILSTVISPAVRMALKLHQDHFAADFDEISQLYERIEHYQTMLFISHEHDPAWRQAIISNTPSLLALRHMYDDGQDDYKIIMLNKMHLNMRVIKLNRECVRAFWSGQQQELIFLRNRNPERGSIQNARQVLRNMINSSADQPIGYPIYVSPLTTSFIESHSQMKRITGPTVTFCTIANYFRRTFNRLRHHLGTSGSSNLPGGSQNIALNIIGPNLAQAGSTPAPYRKRATTGSVGAASAMGLAGSIGPERVEDTASVKTATSTSAGGETAAPAPTTTTATATATTRIKSKKKSEEEGGENEEPEKVETEPLVLEQKSITSTTTGEEIFVQISDNDKILIRLNEPLRATNEMLVQWPSEEWRKKGGKSVWPNPIENGMRGTVSHIWKPFHKNRVFRSHAGHIYLVRIFPKNNPLDEAFYVPILEEGITKIDKDDFLISPYQSPEDAKVVETATTTVISEVENRRNSKELSPLL</sequence>
<organism evidence="1 2">
    <name type="scientific">Panagrolaimus sp. ES5</name>
    <dbReference type="NCBI Taxonomy" id="591445"/>
    <lineage>
        <taxon>Eukaryota</taxon>
        <taxon>Metazoa</taxon>
        <taxon>Ecdysozoa</taxon>
        <taxon>Nematoda</taxon>
        <taxon>Chromadorea</taxon>
        <taxon>Rhabditida</taxon>
        <taxon>Tylenchina</taxon>
        <taxon>Panagrolaimomorpha</taxon>
        <taxon>Panagrolaimoidea</taxon>
        <taxon>Panagrolaimidae</taxon>
        <taxon>Panagrolaimus</taxon>
    </lineage>
</organism>
<dbReference type="Proteomes" id="UP000887579">
    <property type="component" value="Unplaced"/>
</dbReference>